<dbReference type="RefSeq" id="XP_016256993.1">
    <property type="nucleotide sequence ID" value="XM_016412680.1"/>
</dbReference>
<sequence length="424" mass="48750">MEGENEYDLTKFVNIRSFSWTGPQSKEDFDAIKDCLAANAGHLEVLNLDLMDWSKADDFWYIDHTRWLDEPTRRKNFFADDILGLPLDADRRSSGVCFPVLRHLLLRQVSFDSAITRLVNAFSIFQLKQLKLWNCLQTVKLLEHLTEARQDLELESLEVTCGYEYGNNDDTLGLEFTVPPFLRKLSRLRDLYLCLPIVQWDEVVDSVCSHLETLERVAIHARTVDIDDESPYFEEEADGDPTFCGGFFELFTKGDCDVVGIQYPPTFARKCLQPHAKDVSCRLLHLRAAGDSLTRRDHEFYVNREEIDSFADWVFGPNGFSELLVLAYGDFAFPDIHEDKKRALLQEQCSPKGRKVFNPLTSRSLSPQMSLFGIGFRAIWMHCQLVLTQRYFGSSRRGRGPDDKQLYGCGYTNNSIMHVECSMV</sequence>
<evidence type="ECO:0000313" key="2">
    <source>
        <dbReference type="Proteomes" id="UP000053342"/>
    </source>
</evidence>
<protein>
    <submittedName>
        <fullName evidence="1">Uncharacterized protein</fullName>
    </submittedName>
</protein>
<dbReference type="Proteomes" id="UP000053342">
    <property type="component" value="Unassembled WGS sequence"/>
</dbReference>
<name>A0A0D2BH12_9EURO</name>
<dbReference type="OrthoDB" id="1720422at2759"/>
<dbReference type="GeneID" id="27363137"/>
<evidence type="ECO:0000313" key="1">
    <source>
        <dbReference type="EMBL" id="KIW36777.1"/>
    </source>
</evidence>
<accession>A0A0D2BH12</accession>
<proteinExistence type="predicted"/>
<keyword evidence="2" id="KW-1185">Reference proteome</keyword>
<dbReference type="HOGENOM" id="CLU_647286_0_0_1"/>
<reference evidence="1 2" key="1">
    <citation type="submission" date="2015-01" db="EMBL/GenBank/DDBJ databases">
        <title>The Genome Sequence of Exophiala oligosperma CBS72588.</title>
        <authorList>
            <consortium name="The Broad Institute Genomics Platform"/>
            <person name="Cuomo C."/>
            <person name="de Hoog S."/>
            <person name="Gorbushina A."/>
            <person name="Stielow B."/>
            <person name="Teixiera M."/>
            <person name="Abouelleil A."/>
            <person name="Chapman S.B."/>
            <person name="Priest M."/>
            <person name="Young S.K."/>
            <person name="Wortman J."/>
            <person name="Nusbaum C."/>
            <person name="Birren B."/>
        </authorList>
    </citation>
    <scope>NUCLEOTIDE SEQUENCE [LARGE SCALE GENOMIC DNA]</scope>
    <source>
        <strain evidence="1 2">CBS 72588</strain>
    </source>
</reference>
<dbReference type="AlphaFoldDB" id="A0A0D2BH12"/>
<dbReference type="EMBL" id="KN847349">
    <property type="protein sequence ID" value="KIW36777.1"/>
    <property type="molecule type" value="Genomic_DNA"/>
</dbReference>
<gene>
    <name evidence="1" type="ORF">PV06_11063</name>
</gene>
<dbReference type="VEuPathDB" id="FungiDB:PV06_11063"/>
<organism evidence="1 2">
    <name type="scientific">Exophiala oligosperma</name>
    <dbReference type="NCBI Taxonomy" id="215243"/>
    <lineage>
        <taxon>Eukaryota</taxon>
        <taxon>Fungi</taxon>
        <taxon>Dikarya</taxon>
        <taxon>Ascomycota</taxon>
        <taxon>Pezizomycotina</taxon>
        <taxon>Eurotiomycetes</taxon>
        <taxon>Chaetothyriomycetidae</taxon>
        <taxon>Chaetothyriales</taxon>
        <taxon>Herpotrichiellaceae</taxon>
        <taxon>Exophiala</taxon>
    </lineage>
</organism>